<comment type="cofactor">
    <cofactor evidence="9">
        <name>FAD</name>
        <dbReference type="ChEBI" id="CHEBI:57692"/>
    </cofactor>
    <text evidence="9">Binds 1 FAD per subunit.</text>
</comment>
<dbReference type="InterPro" id="IPR023753">
    <property type="entry name" value="FAD/NAD-binding_dom"/>
</dbReference>
<comment type="subunit">
    <text evidence="8">Homodimer.</text>
</comment>
<dbReference type="InterPro" id="IPR005982">
    <property type="entry name" value="Thioredox_Rdtase"/>
</dbReference>
<keyword evidence="9" id="KW-0521">NADP</keyword>
<evidence type="ECO:0000256" key="9">
    <source>
        <dbReference type="RuleBase" id="RU003881"/>
    </source>
</evidence>
<evidence type="ECO:0000256" key="8">
    <source>
        <dbReference type="RuleBase" id="RU003880"/>
    </source>
</evidence>
<keyword evidence="12" id="KW-1185">Reference proteome</keyword>
<dbReference type="RefSeq" id="WP_160618798.1">
    <property type="nucleotide sequence ID" value="NZ_CP047652.1"/>
</dbReference>
<dbReference type="NCBIfam" id="TIGR01292">
    <property type="entry name" value="TRX_reduct"/>
    <property type="match status" value="1"/>
</dbReference>
<evidence type="ECO:0000256" key="2">
    <source>
        <dbReference type="ARBA" id="ARBA00018719"/>
    </source>
</evidence>
<keyword evidence="6" id="KW-1015">Disulfide bond</keyword>
<name>A0A6P1NE63_9PROT</name>
<dbReference type="SUPFAM" id="SSF51905">
    <property type="entry name" value="FAD/NAD(P)-binding domain"/>
    <property type="match status" value="1"/>
</dbReference>
<keyword evidence="4 8" id="KW-0274">FAD</keyword>
<dbReference type="InterPro" id="IPR050097">
    <property type="entry name" value="Ferredoxin-NADP_redctase_2"/>
</dbReference>
<evidence type="ECO:0000313" key="12">
    <source>
        <dbReference type="Proteomes" id="UP000463975"/>
    </source>
</evidence>
<evidence type="ECO:0000256" key="7">
    <source>
        <dbReference type="ARBA" id="ARBA00023284"/>
    </source>
</evidence>
<dbReference type="PRINTS" id="PR00368">
    <property type="entry name" value="FADPNR"/>
</dbReference>
<dbReference type="PANTHER" id="PTHR48105">
    <property type="entry name" value="THIOREDOXIN REDUCTASE 1-RELATED-RELATED"/>
    <property type="match status" value="1"/>
</dbReference>
<reference evidence="11 12" key="1">
    <citation type="submission" date="2020-01" db="EMBL/GenBank/DDBJ databases">
        <title>Genome sequencing of strain KACC 21507.</title>
        <authorList>
            <person name="Heo J."/>
            <person name="Kim S.-J."/>
            <person name="Kim J.-S."/>
            <person name="Hong S.-B."/>
            <person name="Kwon S.-W."/>
        </authorList>
    </citation>
    <scope>NUCLEOTIDE SEQUENCE [LARGE SCALE GENOMIC DNA]</scope>
    <source>
        <strain evidence="11 12">KACC 21507</strain>
    </source>
</reference>
<evidence type="ECO:0000256" key="1">
    <source>
        <dbReference type="ARBA" id="ARBA00009333"/>
    </source>
</evidence>
<evidence type="ECO:0000256" key="5">
    <source>
        <dbReference type="ARBA" id="ARBA00023002"/>
    </source>
</evidence>
<proteinExistence type="inferred from homology"/>
<dbReference type="AlphaFoldDB" id="A0A6P1NE63"/>
<dbReference type="PRINTS" id="PR00469">
    <property type="entry name" value="PNDRDTASEII"/>
</dbReference>
<dbReference type="GO" id="GO:0019430">
    <property type="term" value="P:removal of superoxide radicals"/>
    <property type="evidence" value="ECO:0007669"/>
    <property type="project" value="UniProtKB-UniRule"/>
</dbReference>
<organism evidence="11 12">
    <name type="scientific">Aristophania vespae</name>
    <dbReference type="NCBI Taxonomy" id="2697033"/>
    <lineage>
        <taxon>Bacteria</taxon>
        <taxon>Pseudomonadati</taxon>
        <taxon>Pseudomonadota</taxon>
        <taxon>Alphaproteobacteria</taxon>
        <taxon>Acetobacterales</taxon>
        <taxon>Acetobacteraceae</taxon>
        <taxon>Aristophania</taxon>
    </lineage>
</organism>
<feature type="domain" description="FAD/NAD(P)-binding" evidence="10">
    <location>
        <begin position="8"/>
        <end position="305"/>
    </location>
</feature>
<dbReference type="GO" id="GO:0004791">
    <property type="term" value="F:thioredoxin-disulfide reductase (NADPH) activity"/>
    <property type="evidence" value="ECO:0007669"/>
    <property type="project" value="UniProtKB-UniRule"/>
</dbReference>
<accession>A0A6P1NE63</accession>
<dbReference type="EC" id="1.8.1.9" evidence="8"/>
<evidence type="ECO:0000256" key="3">
    <source>
        <dbReference type="ARBA" id="ARBA00022630"/>
    </source>
</evidence>
<dbReference type="EMBL" id="CP047652">
    <property type="protein sequence ID" value="QHI95723.1"/>
    <property type="molecule type" value="Genomic_DNA"/>
</dbReference>
<sequence length="327" mass="35120">MPNSHRTKVLVVGAGPAGYTAAIYAARAGLDPILVTGLQPGGQLTITDDIENFPGFAAPVQGPWLMEQMREQAQQVGTRIIYDLITEAHLKKGRDAEGYFHLKGDSGDDYLAQTVIIATGAQAKWLNIPSEAKFQGSGVSACATCDGFFFRGKVVAVIGGGNTAVEEALYLTHHASTVHLIHRRDSLKAEHILQERLFANPKIKIHWNRAVSEIKGSGTPEVVSSIVLTDTQNPQKTEILSIDGAFIAIGHTPSIGPFRDEVKCDQEGYILTKPGTTQTSIEGIFAAGDIQDKIYRQAVTAAGTGCMAALEAERFLDHNLIVTLTGQ</sequence>
<dbReference type="GO" id="GO:0005737">
    <property type="term" value="C:cytoplasm"/>
    <property type="evidence" value="ECO:0007669"/>
    <property type="project" value="InterPro"/>
</dbReference>
<evidence type="ECO:0000313" key="11">
    <source>
        <dbReference type="EMBL" id="QHI95723.1"/>
    </source>
</evidence>
<keyword evidence="3 8" id="KW-0285">Flavoprotein</keyword>
<dbReference type="Gene3D" id="3.50.50.60">
    <property type="entry name" value="FAD/NAD(P)-binding domain"/>
    <property type="match status" value="2"/>
</dbReference>
<keyword evidence="7 8" id="KW-0676">Redox-active center</keyword>
<keyword evidence="5 8" id="KW-0560">Oxidoreductase</keyword>
<protein>
    <recommendedName>
        <fullName evidence="2 8">Thioredoxin reductase</fullName>
        <ecNumber evidence="8">1.8.1.9</ecNumber>
    </recommendedName>
</protein>
<dbReference type="PROSITE" id="PS00573">
    <property type="entry name" value="PYRIDINE_REDOX_2"/>
    <property type="match status" value="1"/>
</dbReference>
<evidence type="ECO:0000256" key="4">
    <source>
        <dbReference type="ARBA" id="ARBA00022827"/>
    </source>
</evidence>
<dbReference type="KEGG" id="bomb:GT348_05145"/>
<dbReference type="InterPro" id="IPR008255">
    <property type="entry name" value="Pyr_nucl-diS_OxRdtase_2_AS"/>
</dbReference>
<evidence type="ECO:0000259" key="10">
    <source>
        <dbReference type="Pfam" id="PF07992"/>
    </source>
</evidence>
<dbReference type="Proteomes" id="UP000463975">
    <property type="component" value="Chromosome"/>
</dbReference>
<comment type="catalytic activity">
    <reaction evidence="8">
        <text>[thioredoxin]-dithiol + NADP(+) = [thioredoxin]-disulfide + NADPH + H(+)</text>
        <dbReference type="Rhea" id="RHEA:20345"/>
        <dbReference type="Rhea" id="RHEA-COMP:10698"/>
        <dbReference type="Rhea" id="RHEA-COMP:10700"/>
        <dbReference type="ChEBI" id="CHEBI:15378"/>
        <dbReference type="ChEBI" id="CHEBI:29950"/>
        <dbReference type="ChEBI" id="CHEBI:50058"/>
        <dbReference type="ChEBI" id="CHEBI:57783"/>
        <dbReference type="ChEBI" id="CHEBI:58349"/>
        <dbReference type="EC" id="1.8.1.9"/>
    </reaction>
</comment>
<dbReference type="InterPro" id="IPR036188">
    <property type="entry name" value="FAD/NAD-bd_sf"/>
</dbReference>
<dbReference type="Pfam" id="PF07992">
    <property type="entry name" value="Pyr_redox_2"/>
    <property type="match status" value="1"/>
</dbReference>
<evidence type="ECO:0000256" key="6">
    <source>
        <dbReference type="ARBA" id="ARBA00023157"/>
    </source>
</evidence>
<comment type="similarity">
    <text evidence="1 8">Belongs to the class-II pyridine nucleotide-disulfide oxidoreductase family.</text>
</comment>
<gene>
    <name evidence="11" type="primary">trxB</name>
    <name evidence="11" type="ORF">GT348_05145</name>
</gene>